<name>N9QBB9_9GAMM</name>
<dbReference type="RefSeq" id="WP_005255407.1">
    <property type="nucleotide sequence ID" value="NZ_BMDR01000006.1"/>
</dbReference>
<protein>
    <recommendedName>
        <fullName evidence="2">T6SS Phospholipase effector Tle1-like catalytic domain-containing protein</fullName>
    </recommendedName>
</protein>
<dbReference type="PANTHER" id="PTHR33840">
    <property type="match status" value="1"/>
</dbReference>
<accession>N9QBB9</accession>
<keyword evidence="4" id="KW-1185">Reference proteome</keyword>
<proteinExistence type="predicted"/>
<dbReference type="HOGENOM" id="CLU_024975_0_0_6"/>
<evidence type="ECO:0000313" key="3">
    <source>
        <dbReference type="EMBL" id="ENX23730.1"/>
    </source>
</evidence>
<dbReference type="InterPro" id="IPR018712">
    <property type="entry name" value="Tle1-like_cat"/>
</dbReference>
<dbReference type="GeneID" id="303684493"/>
<feature type="domain" description="T6SS Phospholipase effector Tle1-like catalytic" evidence="2">
    <location>
        <begin position="210"/>
        <end position="326"/>
    </location>
</feature>
<feature type="region of interest" description="Disordered" evidence="1">
    <location>
        <begin position="566"/>
        <end position="586"/>
    </location>
</feature>
<evidence type="ECO:0000256" key="1">
    <source>
        <dbReference type="SAM" id="MobiDB-lite"/>
    </source>
</evidence>
<evidence type="ECO:0000259" key="2">
    <source>
        <dbReference type="Pfam" id="PF09994"/>
    </source>
</evidence>
<feature type="domain" description="T6SS Phospholipase effector Tle1-like catalytic" evidence="2">
    <location>
        <begin position="33"/>
        <end position="197"/>
    </location>
</feature>
<dbReference type="PATRIC" id="fig|1217706.3.peg.316"/>
<dbReference type="EMBL" id="APRW01000008">
    <property type="protein sequence ID" value="ENX23730.1"/>
    <property type="molecule type" value="Genomic_DNA"/>
</dbReference>
<dbReference type="AlphaFoldDB" id="N9QBB9"/>
<evidence type="ECO:0000313" key="4">
    <source>
        <dbReference type="Proteomes" id="UP000013173"/>
    </source>
</evidence>
<dbReference type="Pfam" id="PF09994">
    <property type="entry name" value="T6SS_Tle1-like_cat"/>
    <property type="match status" value="2"/>
</dbReference>
<organism evidence="3 4">
    <name type="scientific">Acinetobacter vivianii</name>
    <dbReference type="NCBI Taxonomy" id="1776742"/>
    <lineage>
        <taxon>Bacteria</taxon>
        <taxon>Pseudomonadati</taxon>
        <taxon>Pseudomonadota</taxon>
        <taxon>Gammaproteobacteria</taxon>
        <taxon>Moraxellales</taxon>
        <taxon>Moraxellaceae</taxon>
        <taxon>Acinetobacter</taxon>
    </lineage>
</organism>
<sequence>MLSEELKRIINVNNDVSNDSPTKKQDCSDVVNISVFFDGTGNNKEADEKNQKWSNPARLWRNAAQYTLDHKKDPDHAIYVSGVGTNFNAELGIFQRTISWMQDNLALGSGAGLGGARRLDYGEEQFNDHLKKILEIKVKSAEKNLSQYATAGKATSETELSQCLSEHRLIKKINISVFGFSRGAALARAFTNQMLGKCESTCDGLTYGEKKSPIEFQFLGIFDTVASFGLPSTNLLNNLTFKGRDMVVDERVKMCVHHVAGNEQRFAFPVDLICKREDGTLANSKWKEVVYPGMHSDVGGGYMPLDEKTKITDHFARIPLRDMLNEAVQAGVRMYSYEQLQKEHGDLFKTQFEVLPQVETLYQSVVRDMQSQEATAMQLIQAKNPDQAMKHREQIKAKMMAAMKTYYSAYGTIQRSGEAIATEQERKGTMRRTVDYSVAAFGPASMAEEIRRLRASQNFTASKNGGINIFRVLSPVSKLYEYLISIDGWELESWERDTIQPVADFYQQYVHDSKYGFLFNAEPFSYFYQRTVFEPRRSRQGQEIDKKLSEQKIMCSKDPEVQQQQLMDSFQQSKLDQQQPALDAAS</sequence>
<dbReference type="Proteomes" id="UP000013173">
    <property type="component" value="Unassembled WGS sequence"/>
</dbReference>
<dbReference type="PANTHER" id="PTHR33840:SF1">
    <property type="entry name" value="TLE1 PHOSPHOLIPASE DOMAIN-CONTAINING PROTEIN"/>
    <property type="match status" value="1"/>
</dbReference>
<comment type="caution">
    <text evidence="3">The sequence shown here is derived from an EMBL/GenBank/DDBJ whole genome shotgun (WGS) entry which is preliminary data.</text>
</comment>
<reference evidence="3 4" key="1">
    <citation type="submission" date="2013-02" db="EMBL/GenBank/DDBJ databases">
        <title>The Genome Sequence of Acinetobacter sp. NIPH 2168.</title>
        <authorList>
            <consortium name="The Broad Institute Genome Sequencing Platform"/>
            <consortium name="The Broad Institute Genome Sequencing Center for Infectious Disease"/>
            <person name="Cerqueira G."/>
            <person name="Feldgarden M."/>
            <person name="Courvalin P."/>
            <person name="Perichon B."/>
            <person name="Grillot-Courvalin C."/>
            <person name="Clermont D."/>
            <person name="Rocha E."/>
            <person name="Yoon E.-J."/>
            <person name="Nemec A."/>
            <person name="Walker B."/>
            <person name="Young S.K."/>
            <person name="Zeng Q."/>
            <person name="Gargeya S."/>
            <person name="Fitzgerald M."/>
            <person name="Haas B."/>
            <person name="Abouelleil A."/>
            <person name="Alvarado L."/>
            <person name="Arachchi H.M."/>
            <person name="Berlin A.M."/>
            <person name="Chapman S.B."/>
            <person name="Dewar J."/>
            <person name="Goldberg J."/>
            <person name="Griggs A."/>
            <person name="Gujja S."/>
            <person name="Hansen M."/>
            <person name="Howarth C."/>
            <person name="Imamovic A."/>
            <person name="Larimer J."/>
            <person name="McCowan C."/>
            <person name="Murphy C."/>
            <person name="Neiman D."/>
            <person name="Pearson M."/>
            <person name="Priest M."/>
            <person name="Roberts A."/>
            <person name="Saif S."/>
            <person name="Shea T."/>
            <person name="Sisk P."/>
            <person name="Sykes S."/>
            <person name="Wortman J."/>
            <person name="Nusbaum C."/>
            <person name="Birren B."/>
        </authorList>
    </citation>
    <scope>NUCLEOTIDE SEQUENCE [LARGE SCALE GENOMIC DNA]</scope>
    <source>
        <strain evidence="3 4">NIPH 2168</strain>
    </source>
</reference>
<dbReference type="OrthoDB" id="4378831at2"/>
<gene>
    <name evidence="3" type="ORF">F892_00332</name>
</gene>